<proteinExistence type="inferred from homology"/>
<reference evidence="17" key="1">
    <citation type="submission" date="2020-08" db="EMBL/GenBank/DDBJ databases">
        <title>Genome sequencing and assembly of the red palm weevil Rhynchophorus ferrugineus.</title>
        <authorList>
            <person name="Dias G.B."/>
            <person name="Bergman C.M."/>
            <person name="Manee M."/>
        </authorList>
    </citation>
    <scope>NUCLEOTIDE SEQUENCE</scope>
    <source>
        <strain evidence="17">AA-2017</strain>
        <tissue evidence="17">Whole larva</tissue>
    </source>
</reference>
<keyword evidence="8" id="KW-0297">G-protein coupled receptor</keyword>
<comment type="caution">
    <text evidence="17">The sequence shown here is derived from an EMBL/GenBank/DDBJ whole genome shotgun (WGS) entry which is preliminary data.</text>
</comment>
<dbReference type="InterPro" id="IPR050726">
    <property type="entry name" value="mGluR"/>
</dbReference>
<evidence type="ECO:0000256" key="10">
    <source>
        <dbReference type="ARBA" id="ARBA00023157"/>
    </source>
</evidence>
<dbReference type="PRINTS" id="PR00248">
    <property type="entry name" value="GPCRMGR"/>
</dbReference>
<accession>A0A834HXS2</accession>
<evidence type="ECO:0000256" key="8">
    <source>
        <dbReference type="ARBA" id="ARBA00023040"/>
    </source>
</evidence>
<evidence type="ECO:0000256" key="1">
    <source>
        <dbReference type="ARBA" id="ARBA00004651"/>
    </source>
</evidence>
<keyword evidence="9 15" id="KW-0472">Membrane</keyword>
<keyword evidence="12" id="KW-0325">Glycoprotein</keyword>
<evidence type="ECO:0000259" key="16">
    <source>
        <dbReference type="PROSITE" id="PS50259"/>
    </source>
</evidence>
<dbReference type="InterPro" id="IPR009030">
    <property type="entry name" value="Growth_fac_rcpt_cys_sf"/>
</dbReference>
<feature type="transmembrane region" description="Helical" evidence="15">
    <location>
        <begin position="587"/>
        <end position="609"/>
    </location>
</feature>
<dbReference type="Gene3D" id="3.40.50.2300">
    <property type="match status" value="2"/>
</dbReference>
<dbReference type="InterPro" id="IPR000162">
    <property type="entry name" value="GPCR_3_mtglu_rcpt"/>
</dbReference>
<dbReference type="EMBL" id="JAACXV010014054">
    <property type="protein sequence ID" value="KAF7270842.1"/>
    <property type="molecule type" value="Genomic_DNA"/>
</dbReference>
<dbReference type="SUPFAM" id="SSF57184">
    <property type="entry name" value="Growth factor receptor domain"/>
    <property type="match status" value="1"/>
</dbReference>
<dbReference type="PROSITE" id="PS50259">
    <property type="entry name" value="G_PROTEIN_RECEP_F3_4"/>
    <property type="match status" value="1"/>
</dbReference>
<evidence type="ECO:0000256" key="14">
    <source>
        <dbReference type="ARBA" id="ARBA00054813"/>
    </source>
</evidence>
<dbReference type="Pfam" id="PF07562">
    <property type="entry name" value="NCD3G"/>
    <property type="match status" value="1"/>
</dbReference>
<feature type="transmembrane region" description="Helical" evidence="15">
    <location>
        <begin position="656"/>
        <end position="672"/>
    </location>
</feature>
<dbReference type="AlphaFoldDB" id="A0A834HXS2"/>
<evidence type="ECO:0000256" key="2">
    <source>
        <dbReference type="ARBA" id="ARBA00007242"/>
    </source>
</evidence>
<evidence type="ECO:0000256" key="5">
    <source>
        <dbReference type="ARBA" id="ARBA00022692"/>
    </source>
</evidence>
<dbReference type="Proteomes" id="UP000625711">
    <property type="component" value="Unassembled WGS sequence"/>
</dbReference>
<dbReference type="PANTHER" id="PTHR24060">
    <property type="entry name" value="METABOTROPIC GLUTAMATE RECEPTOR"/>
    <property type="match status" value="1"/>
</dbReference>
<keyword evidence="4" id="KW-0597">Phosphoprotein</keyword>
<comment type="subcellular location">
    <subcellularLocation>
        <location evidence="1">Cell membrane</location>
        <topology evidence="1">Multi-pass membrane protein</topology>
    </subcellularLocation>
</comment>
<evidence type="ECO:0000256" key="9">
    <source>
        <dbReference type="ARBA" id="ARBA00023136"/>
    </source>
</evidence>
<dbReference type="InterPro" id="IPR017978">
    <property type="entry name" value="GPCR_3_C"/>
</dbReference>
<evidence type="ECO:0000313" key="18">
    <source>
        <dbReference type="Proteomes" id="UP000625711"/>
    </source>
</evidence>
<dbReference type="GO" id="GO:0007206">
    <property type="term" value="P:phospholipase C-activating G protein-coupled glutamate receptor signaling pathway"/>
    <property type="evidence" value="ECO:0007669"/>
    <property type="project" value="UniProtKB-ARBA"/>
</dbReference>
<dbReference type="GO" id="GO:0004930">
    <property type="term" value="F:G protein-coupled receptor activity"/>
    <property type="evidence" value="ECO:0007669"/>
    <property type="project" value="UniProtKB-KW"/>
</dbReference>
<protein>
    <recommendedName>
        <fullName evidence="16">G-protein coupled receptors family 3 profile domain-containing protein</fullName>
    </recommendedName>
</protein>
<evidence type="ECO:0000256" key="13">
    <source>
        <dbReference type="ARBA" id="ARBA00023224"/>
    </source>
</evidence>
<dbReference type="OrthoDB" id="425344at2759"/>
<evidence type="ECO:0000256" key="12">
    <source>
        <dbReference type="ARBA" id="ARBA00023180"/>
    </source>
</evidence>
<dbReference type="InterPro" id="IPR028082">
    <property type="entry name" value="Peripla_BP_I"/>
</dbReference>
<feature type="transmembrane region" description="Helical" evidence="15">
    <location>
        <begin position="693"/>
        <end position="721"/>
    </location>
</feature>
<keyword evidence="13" id="KW-0807">Transducer</keyword>
<feature type="domain" description="G-protein coupled receptors family 3 profile" evidence="16">
    <location>
        <begin position="586"/>
        <end position="847"/>
    </location>
</feature>
<keyword evidence="18" id="KW-1185">Reference proteome</keyword>
<gene>
    <name evidence="17" type="ORF">GWI33_016204</name>
</gene>
<dbReference type="InterPro" id="IPR000337">
    <property type="entry name" value="GPCR_3"/>
</dbReference>
<evidence type="ECO:0000256" key="7">
    <source>
        <dbReference type="ARBA" id="ARBA00022989"/>
    </source>
</evidence>
<dbReference type="CDD" id="cd15285">
    <property type="entry name" value="7tmC_mGluR_group1"/>
    <property type="match status" value="1"/>
</dbReference>
<dbReference type="InterPro" id="IPR017979">
    <property type="entry name" value="GPCR_3_CS"/>
</dbReference>
<evidence type="ECO:0000256" key="3">
    <source>
        <dbReference type="ARBA" id="ARBA00022475"/>
    </source>
</evidence>
<dbReference type="PRINTS" id="PR00593">
    <property type="entry name" value="MTABOTROPICR"/>
</dbReference>
<evidence type="ECO:0000256" key="6">
    <source>
        <dbReference type="ARBA" id="ARBA00022729"/>
    </source>
</evidence>
<keyword evidence="10" id="KW-1015">Disulfide bond</keyword>
<keyword evidence="11" id="KW-0675">Receptor</keyword>
<dbReference type="Pfam" id="PF00003">
    <property type="entry name" value="7tm_3"/>
    <property type="match status" value="1"/>
</dbReference>
<feature type="transmembrane region" description="Helical" evidence="15">
    <location>
        <begin position="805"/>
        <end position="824"/>
    </location>
</feature>
<evidence type="ECO:0000256" key="11">
    <source>
        <dbReference type="ARBA" id="ARBA00023170"/>
    </source>
</evidence>
<feature type="transmembrane region" description="Helical" evidence="15">
    <location>
        <begin position="624"/>
        <end position="644"/>
    </location>
</feature>
<feature type="transmembrane region" description="Helical" evidence="15">
    <location>
        <begin position="741"/>
        <end position="765"/>
    </location>
</feature>
<dbReference type="InterPro" id="IPR011500">
    <property type="entry name" value="GPCR_3_9-Cys_dom"/>
</dbReference>
<dbReference type="GO" id="GO:0005886">
    <property type="term" value="C:plasma membrane"/>
    <property type="evidence" value="ECO:0007669"/>
    <property type="project" value="UniProtKB-SubCell"/>
</dbReference>
<name>A0A834HXS2_RHYFE</name>
<dbReference type="FunFam" id="3.40.50.2300:FF:000145">
    <property type="entry name" value="Glutamate receptor, metabotropic"/>
    <property type="match status" value="1"/>
</dbReference>
<keyword evidence="6" id="KW-0732">Signal</keyword>
<keyword evidence="3" id="KW-1003">Cell membrane</keyword>
<comment type="similarity">
    <text evidence="2">Belongs to the G-protein coupled receptor 3 family.</text>
</comment>
<sequence length="953" mass="107204">MCNEYVVSDIKSHAISVYISHQDKRISAYISGDFIIGALFPLHHQPSTKTQMGSNSEIKCGAIRELYGIQRVEVALQTLDSINNDPKLLPTLTLGMEIRDECWYAPVALRESIELIRESISPGSYQCLAENSISKNYRKGPLIGVIGPGSSSVALQVQNLLQLFHIPQVGYSTTSSDLSDKSRFNYFLRVVPSDYYQAQVILDILKDFGWTYVSVVNTNENYGQSGIQSFRELAEKVGVCIARGKSVLSNAADAAFDEVILDLKKEPNAIVVVCFCEGFTIRGLLKATRRLNMTNEFLFIGSDGWADRGDVTEDYEEEAFGSLSIRIHSPYVDSFDKYYLSLRPDMNSRNPWFNEFWETQFRCKLNSSETDSLINNDETHFVEGSNVIFCTGNESLGNTYRQDPKLSFVQKAIYSFAHALHNMVYDICGQDNIEFCKFDGSVFKKYLMNVSFETQEDTFEFDENGDPPGHYDILIFNRFGDKFDYAQIGDWNNGTLSWIGDLSAPKLKGNNVTSVCSRDCPLGYYKAEQGGKDKRCCWVCVPCTSNQFLSDNKKACRDCPAGYTPNDDKTSCIKLPIDYVRWQDGSAIIAMTFSALGFITALFTILIFLKNNDTPVVKSSTKELSYIILVGMALAHLSIFPMLGEPSRMRCAATRFLPGFSFSMIYSALVTKTNRIARILAGSKRSFPKKKPILMSASAQVVITFCLVFVEMVIAGIMLFYEEPKTDWVHRKNSTLLECQISVGAIVIPFSFDILLVLMCTVYAVKTRNVPENFNEAKFIGFAMYTTCVIWIAFAPIYYGSGAKVITFCMCITLSALVTWIFLFTPKLYIIILRPEKNNRVYFTTTKIRCHIGSSATAAMLDRSSGSWKESSISVTNISAEKCTPKEDIKRTISCQTMKEPLLNTDCKIVEDPLNMNEKMSLGRITESDCCKEPYCQIKNINIHLSQQPTFIL</sequence>
<feature type="transmembrane region" description="Helical" evidence="15">
    <location>
        <begin position="777"/>
        <end position="799"/>
    </location>
</feature>
<comment type="function">
    <text evidence="14">G-protein coupled receptor for glutamate. Ligand binding causes a conformation change that triggers signaling via guanine nucleotide-binding proteins (G proteins) and modulates the activity of down-stream effectors.</text>
</comment>
<dbReference type="Pfam" id="PF01094">
    <property type="entry name" value="ANF_receptor"/>
    <property type="match status" value="1"/>
</dbReference>
<dbReference type="FunFam" id="2.10.50.30:FF:000001">
    <property type="entry name" value="metabotropic glutamate receptor 1"/>
    <property type="match status" value="1"/>
</dbReference>
<organism evidence="17 18">
    <name type="scientific">Rhynchophorus ferrugineus</name>
    <name type="common">Red palm weevil</name>
    <name type="synonym">Curculio ferrugineus</name>
    <dbReference type="NCBI Taxonomy" id="354439"/>
    <lineage>
        <taxon>Eukaryota</taxon>
        <taxon>Metazoa</taxon>
        <taxon>Ecdysozoa</taxon>
        <taxon>Arthropoda</taxon>
        <taxon>Hexapoda</taxon>
        <taxon>Insecta</taxon>
        <taxon>Pterygota</taxon>
        <taxon>Neoptera</taxon>
        <taxon>Endopterygota</taxon>
        <taxon>Coleoptera</taxon>
        <taxon>Polyphaga</taxon>
        <taxon>Cucujiformia</taxon>
        <taxon>Curculionidae</taxon>
        <taxon>Dryophthorinae</taxon>
        <taxon>Rhynchophorus</taxon>
    </lineage>
</organism>
<evidence type="ECO:0000256" key="15">
    <source>
        <dbReference type="SAM" id="Phobius"/>
    </source>
</evidence>
<dbReference type="PROSITE" id="PS00980">
    <property type="entry name" value="G_PROTEIN_RECEP_F3_2"/>
    <property type="match status" value="1"/>
</dbReference>
<keyword evidence="5 15" id="KW-0812">Transmembrane</keyword>
<dbReference type="InterPro" id="IPR038550">
    <property type="entry name" value="GPCR_3_9-Cys_sf"/>
</dbReference>
<dbReference type="InterPro" id="IPR001828">
    <property type="entry name" value="ANF_lig-bd_rcpt"/>
</dbReference>
<dbReference type="Gene3D" id="2.10.50.30">
    <property type="entry name" value="GPCR, family 3, nine cysteines domain"/>
    <property type="match status" value="1"/>
</dbReference>
<dbReference type="SUPFAM" id="SSF53822">
    <property type="entry name" value="Periplasmic binding protein-like I"/>
    <property type="match status" value="1"/>
</dbReference>
<dbReference type="FunFam" id="3.40.50.2300:FF:000219">
    <property type="entry name" value="Glutamate metabotropic receptor 5"/>
    <property type="match status" value="1"/>
</dbReference>
<evidence type="ECO:0000256" key="4">
    <source>
        <dbReference type="ARBA" id="ARBA00022553"/>
    </source>
</evidence>
<evidence type="ECO:0000313" key="17">
    <source>
        <dbReference type="EMBL" id="KAF7270842.1"/>
    </source>
</evidence>
<keyword evidence="7 15" id="KW-1133">Transmembrane helix</keyword>